<sequence>MSVFSLNSRNGLTSSWKSEANSKKSFKRKGTLFFKDGSVKRLKRKASNFVNITTIQRLNKIEEKRKKEQLEKKLALSNQQRKYLRKYLVCLHILKTGLMKCAYYFYTEKQKKNKSKKKKKKNKEKTYRILLSTNFIRNLNDEFKEEDINSPRFMAFQSEYNMVKLKHPKFNSENDSKSRVMSSAQNIDHIDERLTDEDNSLNTSQSLPQVQKRLSESKNLLSIQKTDKYKFPLTNYKRSISKNSKGSTKPPLYQSGSSHRFPPIKTPKRGKDISNKGKNNPRNVKGASSTLKKGFHEFSVIKASLERMKKIK</sequence>
<dbReference type="AlphaFoldDB" id="A0AAD1YAJ1"/>
<dbReference type="Proteomes" id="UP001295684">
    <property type="component" value="Unassembled WGS sequence"/>
</dbReference>
<feature type="compositionally biased region" description="Polar residues" evidence="1">
    <location>
        <begin position="276"/>
        <end position="291"/>
    </location>
</feature>
<accession>A0AAD1YAJ1</accession>
<proteinExistence type="predicted"/>
<evidence type="ECO:0000256" key="1">
    <source>
        <dbReference type="SAM" id="MobiDB-lite"/>
    </source>
</evidence>
<evidence type="ECO:0000313" key="2">
    <source>
        <dbReference type="EMBL" id="CAI2387539.1"/>
    </source>
</evidence>
<protein>
    <submittedName>
        <fullName evidence="2">Uncharacterized protein</fullName>
    </submittedName>
</protein>
<dbReference type="EMBL" id="CAMPGE010030040">
    <property type="protein sequence ID" value="CAI2387539.1"/>
    <property type="molecule type" value="Genomic_DNA"/>
</dbReference>
<keyword evidence="3" id="KW-1185">Reference proteome</keyword>
<reference evidence="2" key="1">
    <citation type="submission" date="2023-07" db="EMBL/GenBank/DDBJ databases">
        <authorList>
            <consortium name="AG Swart"/>
            <person name="Singh M."/>
            <person name="Singh A."/>
            <person name="Seah K."/>
            <person name="Emmerich C."/>
        </authorList>
    </citation>
    <scope>NUCLEOTIDE SEQUENCE</scope>
    <source>
        <strain evidence="2">DP1</strain>
    </source>
</reference>
<feature type="region of interest" description="Disordered" evidence="1">
    <location>
        <begin position="239"/>
        <end position="291"/>
    </location>
</feature>
<name>A0AAD1YAJ1_EUPCR</name>
<feature type="compositionally biased region" description="Polar residues" evidence="1">
    <location>
        <begin position="200"/>
        <end position="209"/>
    </location>
</feature>
<comment type="caution">
    <text evidence="2">The sequence shown here is derived from an EMBL/GenBank/DDBJ whole genome shotgun (WGS) entry which is preliminary data.</text>
</comment>
<gene>
    <name evidence="2" type="ORF">ECRASSUSDP1_LOCUS29172</name>
</gene>
<feature type="region of interest" description="Disordered" evidence="1">
    <location>
        <begin position="192"/>
        <end position="214"/>
    </location>
</feature>
<organism evidence="2 3">
    <name type="scientific">Euplotes crassus</name>
    <dbReference type="NCBI Taxonomy" id="5936"/>
    <lineage>
        <taxon>Eukaryota</taxon>
        <taxon>Sar</taxon>
        <taxon>Alveolata</taxon>
        <taxon>Ciliophora</taxon>
        <taxon>Intramacronucleata</taxon>
        <taxon>Spirotrichea</taxon>
        <taxon>Hypotrichia</taxon>
        <taxon>Euplotida</taxon>
        <taxon>Euplotidae</taxon>
        <taxon>Moneuplotes</taxon>
    </lineage>
</organism>
<evidence type="ECO:0000313" key="3">
    <source>
        <dbReference type="Proteomes" id="UP001295684"/>
    </source>
</evidence>